<dbReference type="AlphaFoldDB" id="A0A9Q9MIY1"/>
<organism evidence="2 3">
    <name type="scientific">Dactylosporangium aurantiacum</name>
    <dbReference type="NCBI Taxonomy" id="35754"/>
    <lineage>
        <taxon>Bacteria</taxon>
        <taxon>Bacillati</taxon>
        <taxon>Actinomycetota</taxon>
        <taxon>Actinomycetes</taxon>
        <taxon>Micromonosporales</taxon>
        <taxon>Micromonosporaceae</taxon>
        <taxon>Dactylosporangium</taxon>
    </lineage>
</organism>
<dbReference type="SUPFAM" id="SSF141571">
    <property type="entry name" value="Pentapeptide repeat-like"/>
    <property type="match status" value="1"/>
</dbReference>
<gene>
    <name evidence="2" type="ORF">Daura_09405</name>
</gene>
<protein>
    <submittedName>
        <fullName evidence="2">Pentapeptide repeat-containing protein</fullName>
    </submittedName>
</protein>
<dbReference type="Proteomes" id="UP001058003">
    <property type="component" value="Chromosome"/>
</dbReference>
<dbReference type="Pfam" id="PF13599">
    <property type="entry name" value="Pentapeptide_4"/>
    <property type="match status" value="1"/>
</dbReference>
<feature type="compositionally biased region" description="Polar residues" evidence="1">
    <location>
        <begin position="1"/>
        <end position="10"/>
    </location>
</feature>
<dbReference type="PANTHER" id="PTHR42999">
    <property type="entry name" value="ANTIBIOTIC RESISTANCE PROTEIN MCBG"/>
    <property type="match status" value="1"/>
</dbReference>
<dbReference type="EMBL" id="CP073767">
    <property type="protein sequence ID" value="UWZ56365.1"/>
    <property type="molecule type" value="Genomic_DNA"/>
</dbReference>
<evidence type="ECO:0000313" key="2">
    <source>
        <dbReference type="EMBL" id="UWZ56365.1"/>
    </source>
</evidence>
<keyword evidence="3" id="KW-1185">Reference proteome</keyword>
<dbReference type="OrthoDB" id="4775025at2"/>
<name>A0A9Q9MIY1_9ACTN</name>
<accession>A0A9Q9MIY1</accession>
<reference evidence="2" key="1">
    <citation type="submission" date="2021-04" db="EMBL/GenBank/DDBJ databases">
        <title>Dactylosporangium aurantiacum NRRL B-8018 full assembly.</title>
        <authorList>
            <person name="Hartkoorn R.C."/>
            <person name="Beaudoing E."/>
            <person name="Hot D."/>
        </authorList>
    </citation>
    <scope>NUCLEOTIDE SEQUENCE</scope>
    <source>
        <strain evidence="2">NRRL B-8018</strain>
    </source>
</reference>
<sequence length="236" mass="24924">MVTAATTVTIMPSPSRPAEPAKPRPPKALELATVDEDDLRDEGTFTGLGFYDLELTGRSAKGAEFRQCRFNRTDLSGTAFVKVSLTDCLVERSNFANLHGDQSTLLRVAFRDSRLTCLQWLDGVLRDVTLRDCRIDLSAFRATKFAAVAFEDCNLAGADFTGADLTGATFTRCDLTGAQFSAATMTGTRLDQCDLSGVAGVTSLAGATVSTADLVTLSHTLAAALGITIADTPGAA</sequence>
<dbReference type="Gene3D" id="2.160.20.80">
    <property type="entry name" value="E3 ubiquitin-protein ligase SopA"/>
    <property type="match status" value="1"/>
</dbReference>
<dbReference type="InterPro" id="IPR052949">
    <property type="entry name" value="PA_immunity-related"/>
</dbReference>
<proteinExistence type="predicted"/>
<dbReference type="Pfam" id="PF00805">
    <property type="entry name" value="Pentapeptide"/>
    <property type="match status" value="1"/>
</dbReference>
<dbReference type="KEGG" id="daur:Daura_09405"/>
<evidence type="ECO:0000256" key="1">
    <source>
        <dbReference type="SAM" id="MobiDB-lite"/>
    </source>
</evidence>
<evidence type="ECO:0000313" key="3">
    <source>
        <dbReference type="Proteomes" id="UP001058003"/>
    </source>
</evidence>
<dbReference type="PANTHER" id="PTHR42999:SF1">
    <property type="entry name" value="PENTAPEPTIDE REPEAT-CONTAINING PROTEIN"/>
    <property type="match status" value="1"/>
</dbReference>
<dbReference type="InterPro" id="IPR001646">
    <property type="entry name" value="5peptide_repeat"/>
</dbReference>
<feature type="region of interest" description="Disordered" evidence="1">
    <location>
        <begin position="1"/>
        <end position="26"/>
    </location>
</feature>